<keyword evidence="2" id="KW-1185">Reference proteome</keyword>
<dbReference type="InterPro" id="IPR029063">
    <property type="entry name" value="SAM-dependent_MTases_sf"/>
</dbReference>
<dbReference type="PANTHER" id="PTHR43861">
    <property type="entry name" value="TRANS-ACONITATE 2-METHYLTRANSFERASE-RELATED"/>
    <property type="match status" value="1"/>
</dbReference>
<gene>
    <name evidence="1" type="ORF">DQ400_08960</name>
</gene>
<organism evidence="1 2">
    <name type="scientific">Vreelandella sulfidaeris</name>
    <dbReference type="NCBI Taxonomy" id="115553"/>
    <lineage>
        <taxon>Bacteria</taxon>
        <taxon>Pseudomonadati</taxon>
        <taxon>Pseudomonadota</taxon>
        <taxon>Gammaproteobacteria</taxon>
        <taxon>Oceanospirillales</taxon>
        <taxon>Halomonadaceae</taxon>
        <taxon>Vreelandella</taxon>
    </lineage>
</organism>
<proteinExistence type="predicted"/>
<name>A0A365TPE8_9GAMM</name>
<dbReference type="SUPFAM" id="SSF53335">
    <property type="entry name" value="S-adenosyl-L-methionine-dependent methyltransferases"/>
    <property type="match status" value="1"/>
</dbReference>
<comment type="caution">
    <text evidence="1">The sequence shown here is derived from an EMBL/GenBank/DDBJ whole genome shotgun (WGS) entry which is preliminary data.</text>
</comment>
<evidence type="ECO:0008006" key="3">
    <source>
        <dbReference type="Google" id="ProtNLM"/>
    </source>
</evidence>
<evidence type="ECO:0000313" key="1">
    <source>
        <dbReference type="EMBL" id="RBI67803.1"/>
    </source>
</evidence>
<dbReference type="Proteomes" id="UP000252204">
    <property type="component" value="Unassembled WGS sequence"/>
</dbReference>
<dbReference type="EMBL" id="QNTU01000004">
    <property type="protein sequence ID" value="RBI67803.1"/>
    <property type="molecule type" value="Genomic_DNA"/>
</dbReference>
<sequence length="187" mass="21166">MDLPYCKSDNKGRVERIVNYFSDEKPKLDKSVCDVGSGMGVFPVEMAYRGWDVTAVDPDPHNVQHLNSLGEINVYVGYFPQVQISQKFSLITFNKVLEHIEPIVETLSGAKAMLVPQGLVYIELPDGEYALKEGVNRQEFFLEHFYAFSMPSLTILAKRAGFTVEFAKRIRDPSGKYTLFAFLSLIE</sequence>
<protein>
    <recommendedName>
        <fullName evidence="3">Class I SAM-dependent methyltransferase</fullName>
    </recommendedName>
</protein>
<reference evidence="2" key="1">
    <citation type="submission" date="2018-06" db="EMBL/GenBank/DDBJ databases">
        <title>Whole genome sequencing of four bacterial strains from South Shetland trench revealing bio-synthetic gene clusters.</title>
        <authorList>
            <person name="Abdel-Mageed W.M."/>
            <person name="Lehri B."/>
            <person name="Jarmusch S."/>
            <person name="Miranda K."/>
            <person name="Goodfellow M."/>
            <person name="Jaspars M."/>
            <person name="Karlyshev A.V."/>
        </authorList>
    </citation>
    <scope>NUCLEOTIDE SEQUENCE [LARGE SCALE GENOMIC DNA]</scope>
    <source>
        <strain evidence="2">SST4</strain>
    </source>
</reference>
<dbReference type="AlphaFoldDB" id="A0A365TPE8"/>
<dbReference type="CDD" id="cd02440">
    <property type="entry name" value="AdoMet_MTases"/>
    <property type="match status" value="1"/>
</dbReference>
<dbReference type="Gene3D" id="3.40.50.150">
    <property type="entry name" value="Vaccinia Virus protein VP39"/>
    <property type="match status" value="1"/>
</dbReference>
<evidence type="ECO:0000313" key="2">
    <source>
        <dbReference type="Proteomes" id="UP000252204"/>
    </source>
</evidence>
<dbReference type="Pfam" id="PF13489">
    <property type="entry name" value="Methyltransf_23"/>
    <property type="match status" value="1"/>
</dbReference>
<accession>A0A365TPE8</accession>